<dbReference type="OrthoDB" id="391665at2759"/>
<keyword evidence="3" id="KW-1185">Reference proteome</keyword>
<feature type="transmembrane region" description="Helical" evidence="1">
    <location>
        <begin position="348"/>
        <end position="367"/>
    </location>
</feature>
<proteinExistence type="predicted"/>
<dbReference type="Proteomes" id="UP000242942">
    <property type="component" value="Chromosome 13"/>
</dbReference>
<dbReference type="VEuPathDB" id="PlasmoDB:POWCR01_130028800"/>
<gene>
    <name evidence="2" type="primary">PocGH01_13032100</name>
    <name evidence="2" type="ORF">POCGH01_13032100</name>
</gene>
<name>A0A1D3TMF8_PLAOA</name>
<reference evidence="2 3" key="1">
    <citation type="submission" date="2016-06" db="EMBL/GenBank/DDBJ databases">
        <authorList>
            <consortium name="Pathogen Informatics"/>
        </authorList>
    </citation>
    <scope>NUCLEOTIDE SEQUENCE [LARGE SCALE GENOMIC DNA]</scope>
    <source>
        <strain evidence="2">PocGH01</strain>
    </source>
</reference>
<feature type="transmembrane region" description="Helical" evidence="1">
    <location>
        <begin position="209"/>
        <end position="228"/>
    </location>
</feature>
<dbReference type="VEuPathDB" id="PlasmoDB:PocGH01_13032100"/>
<sequence>MDTLSIPPGGVQADLLEPLITISVIFICLYMIISIENPAYHIVRSFLFKMKIFFYEIKDIFTNINYFALIFSSFFFLSYYVLHILNYDKIKSIFCVNYDYYEKLLNFNLKDINWKFIFKNGISENNVVNFLHTFKFFFNIFFLNEDPNFLKTLCTFFFVYIMLSLYAKRVSRVVFIISVLANAMLSGFVLVYFLEKIAKIRHNQCGEELFSFLFLLFFYITNPYLSVFQYNDSTLHPYHGTELRFYVHILFFLRYILHSGNFYEVKALVAILVYFIVFLRQTIDNFNMHTFVKVLWLAAYYLVNNYVPFSFSGNFTLSKMFDSNVVNLLRNEFENNFSLYHFNVISRIPFNYLASKTSFFWIPYILLSNSNKDFKYVIMLLMAINLIATCTYLTKNIFPGIPLNLLLLYCLNKIGI</sequence>
<feature type="transmembrane region" description="Helical" evidence="1">
    <location>
        <begin position="173"/>
        <end position="194"/>
    </location>
</feature>
<accession>A0A1D3TMF8</accession>
<feature type="transmembrane region" description="Helical" evidence="1">
    <location>
        <begin position="263"/>
        <end position="279"/>
    </location>
</feature>
<feature type="transmembrane region" description="Helical" evidence="1">
    <location>
        <begin position="374"/>
        <end position="394"/>
    </location>
</feature>
<feature type="transmembrane region" description="Helical" evidence="1">
    <location>
        <begin position="291"/>
        <end position="311"/>
    </location>
</feature>
<keyword evidence="1" id="KW-1133">Transmembrane helix</keyword>
<evidence type="ECO:0000313" key="2">
    <source>
        <dbReference type="EMBL" id="SCP06149.1"/>
    </source>
</evidence>
<dbReference type="AlphaFoldDB" id="A0A1D3TMF8"/>
<evidence type="ECO:0000313" key="3">
    <source>
        <dbReference type="Proteomes" id="UP000242942"/>
    </source>
</evidence>
<keyword evidence="1" id="KW-0812">Transmembrane</keyword>
<protein>
    <submittedName>
        <fullName evidence="2">Uncharacterized protein</fullName>
    </submittedName>
</protein>
<feature type="transmembrane region" description="Helical" evidence="1">
    <location>
        <begin position="20"/>
        <end position="43"/>
    </location>
</feature>
<keyword evidence="1" id="KW-0472">Membrane</keyword>
<organism evidence="2 3">
    <name type="scientific">Plasmodium ovale</name>
    <name type="common">malaria parasite P. ovale</name>
    <dbReference type="NCBI Taxonomy" id="36330"/>
    <lineage>
        <taxon>Eukaryota</taxon>
        <taxon>Sar</taxon>
        <taxon>Alveolata</taxon>
        <taxon>Apicomplexa</taxon>
        <taxon>Aconoidasida</taxon>
        <taxon>Haemosporida</taxon>
        <taxon>Plasmodiidae</taxon>
        <taxon>Plasmodium</taxon>
        <taxon>Plasmodium (Plasmodium)</taxon>
    </lineage>
</organism>
<feature type="transmembrane region" description="Helical" evidence="1">
    <location>
        <begin position="64"/>
        <end position="82"/>
    </location>
</feature>
<dbReference type="EMBL" id="LT594594">
    <property type="protein sequence ID" value="SCP06149.1"/>
    <property type="molecule type" value="Genomic_DNA"/>
</dbReference>
<evidence type="ECO:0000256" key="1">
    <source>
        <dbReference type="SAM" id="Phobius"/>
    </source>
</evidence>